<organism evidence="2 3">
    <name type="scientific">Lutispora thermophila DSM 19022</name>
    <dbReference type="NCBI Taxonomy" id="1122184"/>
    <lineage>
        <taxon>Bacteria</taxon>
        <taxon>Bacillati</taxon>
        <taxon>Bacillota</taxon>
        <taxon>Clostridia</taxon>
        <taxon>Lutisporales</taxon>
        <taxon>Lutisporaceae</taxon>
        <taxon>Lutispora</taxon>
    </lineage>
</organism>
<sequence>MGGVFIKHKIILLTRKRLMIYALILVVLILAIVGITYLFKNREEPTASSNSFIYLQYKDGKYIGNEKTDKGNIQVEVTIKKNKITEIRILEFPQEYLAENKELEKQTAEIIDKIIRTQEIMSSEDMERSSYVINKFLKAIRIAVDQSLLQ</sequence>
<dbReference type="Gene3D" id="3.90.1010.20">
    <property type="match status" value="1"/>
</dbReference>
<dbReference type="Proteomes" id="UP000184442">
    <property type="component" value="Unassembled WGS sequence"/>
</dbReference>
<dbReference type="AlphaFoldDB" id="A0A1M6B233"/>
<protein>
    <recommendedName>
        <fullName evidence="4">FMN-binding domain-containing protein</fullName>
    </recommendedName>
</protein>
<evidence type="ECO:0000256" key="1">
    <source>
        <dbReference type="SAM" id="Phobius"/>
    </source>
</evidence>
<keyword evidence="1" id="KW-0812">Transmembrane</keyword>
<keyword evidence="1" id="KW-1133">Transmembrane helix</keyword>
<evidence type="ECO:0000313" key="3">
    <source>
        <dbReference type="Proteomes" id="UP000184442"/>
    </source>
</evidence>
<dbReference type="RefSeq" id="WP_073023622.1">
    <property type="nucleotide sequence ID" value="NZ_FQZS01000003.1"/>
</dbReference>
<proteinExistence type="predicted"/>
<name>A0A1M6B233_9FIRM</name>
<keyword evidence="3" id="KW-1185">Reference proteome</keyword>
<dbReference type="STRING" id="1122184.SAMN02745176_00231"/>
<gene>
    <name evidence="2" type="ORF">SAMN02745176_00231</name>
</gene>
<dbReference type="EMBL" id="FQZS01000003">
    <property type="protein sequence ID" value="SHI42775.1"/>
    <property type="molecule type" value="Genomic_DNA"/>
</dbReference>
<keyword evidence="1" id="KW-0472">Membrane</keyword>
<accession>A0A1M6B233</accession>
<feature type="transmembrane region" description="Helical" evidence="1">
    <location>
        <begin position="20"/>
        <end position="39"/>
    </location>
</feature>
<evidence type="ECO:0008006" key="4">
    <source>
        <dbReference type="Google" id="ProtNLM"/>
    </source>
</evidence>
<reference evidence="2 3" key="1">
    <citation type="submission" date="2016-11" db="EMBL/GenBank/DDBJ databases">
        <authorList>
            <person name="Jaros S."/>
            <person name="Januszkiewicz K."/>
            <person name="Wedrychowicz H."/>
        </authorList>
    </citation>
    <scope>NUCLEOTIDE SEQUENCE [LARGE SCALE GENOMIC DNA]</scope>
    <source>
        <strain evidence="2 3">DSM 19022</strain>
    </source>
</reference>
<evidence type="ECO:0000313" key="2">
    <source>
        <dbReference type="EMBL" id="SHI42775.1"/>
    </source>
</evidence>
<dbReference type="OrthoDB" id="9806724at2"/>